<comment type="caution">
    <text evidence="1">The sequence shown here is derived from an EMBL/GenBank/DDBJ whole genome shotgun (WGS) entry which is preliminary data.</text>
</comment>
<dbReference type="Proteomes" id="UP001303046">
    <property type="component" value="Unassembled WGS sequence"/>
</dbReference>
<name>A0ABR1BPU6_NECAM</name>
<sequence length="270" mass="31363">MLKNNGSYERDVQQRCAKATSAFNSTKCLWSTPITNEVKLRVYLSAIRPIMMYGSETSAAPSTVMERLDCTERKLLRRHLATFGLGRPADRLVQRVLKSSSWKKLPGRKRKFWTEVVKEDLRTLGVDRQFRRDVRFRRTWNSDEWIDSVQALAEDRGWAELCSRTAHLGEDAGNRVRTSARRLSQKRHSVKTWKFLGNTLTEIICVVKFAAKATFFESARSRCRSQATGFMFARSTAMHFRLEQHHHIQNQETLKMTKKSRASFLWTLGK</sequence>
<organism evidence="1 2">
    <name type="scientific">Necator americanus</name>
    <name type="common">Human hookworm</name>
    <dbReference type="NCBI Taxonomy" id="51031"/>
    <lineage>
        <taxon>Eukaryota</taxon>
        <taxon>Metazoa</taxon>
        <taxon>Ecdysozoa</taxon>
        <taxon>Nematoda</taxon>
        <taxon>Chromadorea</taxon>
        <taxon>Rhabditida</taxon>
        <taxon>Rhabditina</taxon>
        <taxon>Rhabditomorpha</taxon>
        <taxon>Strongyloidea</taxon>
        <taxon>Ancylostomatidae</taxon>
        <taxon>Bunostominae</taxon>
        <taxon>Necator</taxon>
    </lineage>
</organism>
<dbReference type="EMBL" id="JAVFWL010000001">
    <property type="protein sequence ID" value="KAK6727900.1"/>
    <property type="molecule type" value="Genomic_DNA"/>
</dbReference>
<reference evidence="1 2" key="1">
    <citation type="submission" date="2023-08" db="EMBL/GenBank/DDBJ databases">
        <title>A Necator americanus chromosomal reference genome.</title>
        <authorList>
            <person name="Ilik V."/>
            <person name="Petrzelkova K.J."/>
            <person name="Pardy F."/>
            <person name="Fuh T."/>
            <person name="Niatou-Singa F.S."/>
            <person name="Gouil Q."/>
            <person name="Baker L."/>
            <person name="Ritchie M.E."/>
            <person name="Jex A.R."/>
            <person name="Gazzola D."/>
            <person name="Li H."/>
            <person name="Toshio Fujiwara R."/>
            <person name="Zhan B."/>
            <person name="Aroian R.V."/>
            <person name="Pafco B."/>
            <person name="Schwarz E.M."/>
        </authorList>
    </citation>
    <scope>NUCLEOTIDE SEQUENCE [LARGE SCALE GENOMIC DNA]</scope>
    <source>
        <strain evidence="1 2">Aroian</strain>
        <tissue evidence="1">Whole animal</tissue>
    </source>
</reference>
<gene>
    <name evidence="1" type="primary">Necator_chrI.g1644</name>
    <name evidence="1" type="ORF">RB195_005518</name>
</gene>
<evidence type="ECO:0000313" key="1">
    <source>
        <dbReference type="EMBL" id="KAK6727900.1"/>
    </source>
</evidence>
<accession>A0ABR1BPU6</accession>
<keyword evidence="2" id="KW-1185">Reference proteome</keyword>
<protein>
    <submittedName>
        <fullName evidence="1">Uncharacterized protein</fullName>
    </submittedName>
</protein>
<evidence type="ECO:0000313" key="2">
    <source>
        <dbReference type="Proteomes" id="UP001303046"/>
    </source>
</evidence>
<proteinExistence type="predicted"/>